<dbReference type="EMBL" id="LR822017">
    <property type="protein sequence ID" value="CAD0138317.1"/>
    <property type="molecule type" value="Genomic_DNA"/>
</dbReference>
<dbReference type="AlphaFoldDB" id="A0A8D6XQW2"/>
<gene>
    <name evidence="1" type="ORF">STHERMO_1404</name>
</gene>
<organism evidence="1 2">
    <name type="scientific">Streptococcus thermophilus</name>
    <dbReference type="NCBI Taxonomy" id="1308"/>
    <lineage>
        <taxon>Bacteria</taxon>
        <taxon>Bacillati</taxon>
        <taxon>Bacillota</taxon>
        <taxon>Bacilli</taxon>
        <taxon>Lactobacillales</taxon>
        <taxon>Streptococcaceae</taxon>
        <taxon>Streptococcus</taxon>
    </lineage>
</organism>
<proteinExistence type="predicted"/>
<name>A0A8D6XQW2_STRTR</name>
<evidence type="ECO:0000313" key="1">
    <source>
        <dbReference type="EMBL" id="CAD0138317.1"/>
    </source>
</evidence>
<accession>A0A8D6XQW2</accession>
<protein>
    <submittedName>
        <fullName evidence="1">Uncharacterized protein</fullName>
    </submittedName>
</protein>
<evidence type="ECO:0000313" key="2">
    <source>
        <dbReference type="Proteomes" id="UP000509833"/>
    </source>
</evidence>
<dbReference type="Proteomes" id="UP000509833">
    <property type="component" value="Chromosome"/>
</dbReference>
<sequence length="58" mass="7051">MFSNLNDPNLLKLQNNGQLKQSFEQSVFDRYRAHVRKYFLRNLNLDMFFINRGIKTQK</sequence>
<reference evidence="1 2" key="1">
    <citation type="submission" date="2020-06" db="EMBL/GenBank/DDBJ databases">
        <authorList>
            <person name="Chuat V."/>
        </authorList>
    </citation>
    <scope>NUCLEOTIDE SEQUENCE [LARGE SCALE GENOMIC DNA]</scope>
    <source>
        <strain evidence="1">STH_CIRM_336</strain>
    </source>
</reference>